<dbReference type="Gene3D" id="2.60.40.3140">
    <property type="match status" value="1"/>
</dbReference>
<dbReference type="RefSeq" id="WP_182513669.1">
    <property type="nucleotide sequence ID" value="NZ_JACJIQ010000013.1"/>
</dbReference>
<organism evidence="2 3">
    <name type="scientific">Rufibacter quisquiliarum</name>
    <dbReference type="NCBI Taxonomy" id="1549639"/>
    <lineage>
        <taxon>Bacteria</taxon>
        <taxon>Pseudomonadati</taxon>
        <taxon>Bacteroidota</taxon>
        <taxon>Cytophagia</taxon>
        <taxon>Cytophagales</taxon>
        <taxon>Hymenobacteraceae</taxon>
        <taxon>Rufibacter</taxon>
    </lineage>
</organism>
<dbReference type="Proteomes" id="UP000563094">
    <property type="component" value="Unassembled WGS sequence"/>
</dbReference>
<dbReference type="Pfam" id="PF12969">
    <property type="entry name" value="DUF3857"/>
    <property type="match status" value="1"/>
</dbReference>
<dbReference type="Gene3D" id="3.10.620.30">
    <property type="match status" value="1"/>
</dbReference>
<dbReference type="GO" id="GO:0008233">
    <property type="term" value="F:peptidase activity"/>
    <property type="evidence" value="ECO:0007669"/>
    <property type="project" value="UniProtKB-KW"/>
</dbReference>
<evidence type="ECO:0000313" key="2">
    <source>
        <dbReference type="EMBL" id="MBA9078457.1"/>
    </source>
</evidence>
<sequence>MKLHEAAKSTLVLLLLLLGTSISGWCEQDPLRLGQVTDDELKMGIYPQDTAAAAVVLYDYGHSSFLFSKGTQLQFKRTVRVKILKKAGLDFANIEIPYFKKSPESKEEVLNLKGFSYNLENGKMVKVKLEENAVFDEKVDANWFVRKLAMPGVKVGSVIEYTYTIKSDFLHNLREWEFQSSIPVRWSEYRVAMVPFYEYKQVLHGFYPFHVQDSKENRVTAPITWDKEVGYAKMEERGTLSMSVVEYRWVMKDVPAFKEEPYLPNARDYLSKVEFELSKIQYPDQEPRFMAGDWEGFTKELLKEEEFGGQLTSVPALQKVAATVVAGKTEDLARAKAIVEYVQTSMRWDGKYRIYAENLKKAHDKHTGSSAEINLLLVNLLRDAGLIAQPMLVSTRGHGQPLESSPMLSKFNYVIACVNLAGKDYLLDATEPGLAFGMLPLRCLNGKGWVVQPPKGKWLPLQGVDRNSQMVSAQLTLKPTGEVLGSMEESYLGVPALQMRSKIKEKGQDTYVKSYANAGADWVRQDVKLINLEKPEETFKTQYQLSRAGAPQPEELLYLSPMLLHGQQENPFKLASRQYPVDFGSPVDETYVMNYELPPGYVIEELPKATVFSLPGNAAKFSYVVQEVNGKLQVMSKLTIHKTVFTASDYQNLREFYARMVAKHAEKVVLRKKS</sequence>
<accession>A0A839GUA6</accession>
<keyword evidence="2" id="KW-0378">Hydrolase</keyword>
<evidence type="ECO:0000259" key="1">
    <source>
        <dbReference type="Pfam" id="PF12969"/>
    </source>
</evidence>
<name>A0A839GUA6_9BACT</name>
<comment type="caution">
    <text evidence="2">The sequence shown here is derived from an EMBL/GenBank/DDBJ whole genome shotgun (WGS) entry which is preliminary data.</text>
</comment>
<dbReference type="Gene3D" id="2.60.120.1130">
    <property type="match status" value="1"/>
</dbReference>
<protein>
    <submittedName>
        <fullName evidence="2">Transglutaminase-like putative cysteine protease</fullName>
    </submittedName>
</protein>
<keyword evidence="2" id="KW-0645">Protease</keyword>
<dbReference type="InterPro" id="IPR024618">
    <property type="entry name" value="DUF3857"/>
</dbReference>
<evidence type="ECO:0000313" key="3">
    <source>
        <dbReference type="Proteomes" id="UP000563094"/>
    </source>
</evidence>
<dbReference type="GO" id="GO:0006508">
    <property type="term" value="P:proteolysis"/>
    <property type="evidence" value="ECO:0007669"/>
    <property type="project" value="UniProtKB-KW"/>
</dbReference>
<feature type="domain" description="DUF3857" evidence="1">
    <location>
        <begin position="74"/>
        <end position="195"/>
    </location>
</feature>
<gene>
    <name evidence="2" type="ORF">FHS90_003185</name>
</gene>
<proteinExistence type="predicted"/>
<dbReference type="EMBL" id="JACJIQ010000013">
    <property type="protein sequence ID" value="MBA9078457.1"/>
    <property type="molecule type" value="Genomic_DNA"/>
</dbReference>
<reference evidence="2 3" key="1">
    <citation type="submission" date="2020-08" db="EMBL/GenBank/DDBJ databases">
        <title>Genomic Encyclopedia of Type Strains, Phase IV (KMG-IV): sequencing the most valuable type-strain genomes for metagenomic binning, comparative biology and taxonomic classification.</title>
        <authorList>
            <person name="Goeker M."/>
        </authorList>
    </citation>
    <scope>NUCLEOTIDE SEQUENCE [LARGE SCALE GENOMIC DNA]</scope>
    <source>
        <strain evidence="2 3">DSM 29854</strain>
    </source>
</reference>
<keyword evidence="3" id="KW-1185">Reference proteome</keyword>
<dbReference type="AlphaFoldDB" id="A0A839GUA6"/>